<dbReference type="Proteomes" id="UP000000768">
    <property type="component" value="Chromosome 1"/>
</dbReference>
<keyword evidence="2" id="KW-1185">Reference proteome</keyword>
<gene>
    <name evidence="1" type="ORF">SORBI_3001G222550</name>
</gene>
<organism evidence="1 2">
    <name type="scientific">Sorghum bicolor</name>
    <name type="common">Sorghum</name>
    <name type="synonym">Sorghum vulgare</name>
    <dbReference type="NCBI Taxonomy" id="4558"/>
    <lineage>
        <taxon>Eukaryota</taxon>
        <taxon>Viridiplantae</taxon>
        <taxon>Streptophyta</taxon>
        <taxon>Embryophyta</taxon>
        <taxon>Tracheophyta</taxon>
        <taxon>Spermatophyta</taxon>
        <taxon>Magnoliopsida</taxon>
        <taxon>Liliopsida</taxon>
        <taxon>Poales</taxon>
        <taxon>Poaceae</taxon>
        <taxon>PACMAD clade</taxon>
        <taxon>Panicoideae</taxon>
        <taxon>Andropogonodae</taxon>
        <taxon>Andropogoneae</taxon>
        <taxon>Sorghinae</taxon>
        <taxon>Sorghum</taxon>
    </lineage>
</organism>
<dbReference type="InParanoid" id="A0A1Z5S6W2"/>
<reference evidence="2" key="2">
    <citation type="journal article" date="2018" name="Plant J.">
        <title>The Sorghum bicolor reference genome: improved assembly, gene annotations, a transcriptome atlas, and signatures of genome organization.</title>
        <authorList>
            <person name="McCormick R.F."/>
            <person name="Truong S.K."/>
            <person name="Sreedasyam A."/>
            <person name="Jenkins J."/>
            <person name="Shu S."/>
            <person name="Sims D."/>
            <person name="Kennedy M."/>
            <person name="Amirebrahimi M."/>
            <person name="Weers B.D."/>
            <person name="McKinley B."/>
            <person name="Mattison A."/>
            <person name="Morishige D.T."/>
            <person name="Grimwood J."/>
            <person name="Schmutz J."/>
            <person name="Mullet J.E."/>
        </authorList>
    </citation>
    <scope>NUCLEOTIDE SEQUENCE [LARGE SCALE GENOMIC DNA]</scope>
    <source>
        <strain evidence="2">cv. BTx623</strain>
    </source>
</reference>
<dbReference type="Gramene" id="OQU91658">
    <property type="protein sequence ID" value="OQU91658"/>
    <property type="gene ID" value="SORBI_3001G222550"/>
</dbReference>
<sequence>MCTVGVVDRDCCFLLCRSTGSLVLNKLCGGSSRIDSINFLAEVAVLISFVTTNEKILCTLALTHLLQ</sequence>
<reference evidence="1 2" key="1">
    <citation type="journal article" date="2009" name="Nature">
        <title>The Sorghum bicolor genome and the diversification of grasses.</title>
        <authorList>
            <person name="Paterson A.H."/>
            <person name="Bowers J.E."/>
            <person name="Bruggmann R."/>
            <person name="Dubchak I."/>
            <person name="Grimwood J."/>
            <person name="Gundlach H."/>
            <person name="Haberer G."/>
            <person name="Hellsten U."/>
            <person name="Mitros T."/>
            <person name="Poliakov A."/>
            <person name="Schmutz J."/>
            <person name="Spannagl M."/>
            <person name="Tang H."/>
            <person name="Wang X."/>
            <person name="Wicker T."/>
            <person name="Bharti A.K."/>
            <person name="Chapman J."/>
            <person name="Feltus F.A."/>
            <person name="Gowik U."/>
            <person name="Grigoriev I.V."/>
            <person name="Lyons E."/>
            <person name="Maher C.A."/>
            <person name="Martis M."/>
            <person name="Narechania A."/>
            <person name="Otillar R.P."/>
            <person name="Penning B.W."/>
            <person name="Salamov A.A."/>
            <person name="Wang Y."/>
            <person name="Zhang L."/>
            <person name="Carpita N.C."/>
            <person name="Freeling M."/>
            <person name="Gingle A.R."/>
            <person name="Hash C.T."/>
            <person name="Keller B."/>
            <person name="Klein P."/>
            <person name="Kresovich S."/>
            <person name="McCann M.C."/>
            <person name="Ming R."/>
            <person name="Peterson D.G."/>
            <person name="Mehboob-ur-Rahman"/>
            <person name="Ware D."/>
            <person name="Westhoff P."/>
            <person name="Mayer K.F."/>
            <person name="Messing J."/>
            <person name="Rokhsar D.S."/>
        </authorList>
    </citation>
    <scope>NUCLEOTIDE SEQUENCE [LARGE SCALE GENOMIC DNA]</scope>
    <source>
        <strain evidence="2">cv. BTx623</strain>
    </source>
</reference>
<dbReference type="EMBL" id="CM000760">
    <property type="protein sequence ID" value="OQU91658.1"/>
    <property type="molecule type" value="Genomic_DNA"/>
</dbReference>
<evidence type="ECO:0000313" key="1">
    <source>
        <dbReference type="EMBL" id="OQU91658.1"/>
    </source>
</evidence>
<protein>
    <submittedName>
        <fullName evidence="1">Uncharacterized protein</fullName>
    </submittedName>
</protein>
<accession>A0A1Z5S6W2</accession>
<name>A0A1Z5S6W2_SORBI</name>
<dbReference type="AlphaFoldDB" id="A0A1Z5S6W2"/>
<proteinExistence type="predicted"/>
<evidence type="ECO:0000313" key="2">
    <source>
        <dbReference type="Proteomes" id="UP000000768"/>
    </source>
</evidence>